<dbReference type="InterPro" id="IPR051177">
    <property type="entry name" value="CIK-Related_Protein"/>
</dbReference>
<dbReference type="Proteomes" id="UP000278627">
    <property type="component" value="Unassembled WGS sequence"/>
</dbReference>
<keyword evidence="3" id="KW-1185">Reference proteome</keyword>
<keyword evidence="1" id="KW-0812">Transmembrane</keyword>
<reference evidence="2 3" key="2">
    <citation type="submission" date="2018-11" db="EMBL/GenBank/DDBJ databases">
        <authorList>
            <consortium name="Pathogen Informatics"/>
        </authorList>
    </citation>
    <scope>NUCLEOTIDE SEQUENCE [LARGE SCALE GENOMIC DNA]</scope>
</reference>
<dbReference type="PANTHER" id="PTHR12984:SF16">
    <property type="entry name" value="BLACK MATCH, ISOFORM H"/>
    <property type="match status" value="1"/>
</dbReference>
<keyword evidence="1" id="KW-1133">Transmembrane helix</keyword>
<evidence type="ECO:0000256" key="1">
    <source>
        <dbReference type="SAM" id="Phobius"/>
    </source>
</evidence>
<gene>
    <name evidence="2" type="ORF">BPAG_LOCUS6982</name>
</gene>
<sequence length="121" mass="14013">DVTIFIFNRKDNVKAPSRLGSGNRLTLIDLIRYDISQLSSLAHPRILQILHDIEENKEMISFASEHIQANLEVTMLEDGLGRLEMKLGILQVFFCNQISFFSFFFQFVILILNIYVLNFDS</sequence>
<keyword evidence="1" id="KW-0472">Membrane</keyword>
<accession>A0A0N4TFN2</accession>
<protein>
    <submittedName>
        <fullName evidence="4">Protein kinase domain-containing protein</fullName>
    </submittedName>
</protein>
<dbReference type="WBParaSite" id="BPAG_0000702001-mRNA-1">
    <property type="protein sequence ID" value="BPAG_0000702001-mRNA-1"/>
    <property type="gene ID" value="BPAG_0000702001"/>
</dbReference>
<proteinExistence type="predicted"/>
<evidence type="ECO:0000313" key="4">
    <source>
        <dbReference type="WBParaSite" id="BPAG_0000702001-mRNA-1"/>
    </source>
</evidence>
<evidence type="ECO:0000313" key="3">
    <source>
        <dbReference type="Proteomes" id="UP000278627"/>
    </source>
</evidence>
<evidence type="ECO:0000313" key="2">
    <source>
        <dbReference type="EMBL" id="VDN88168.1"/>
    </source>
</evidence>
<feature type="transmembrane region" description="Helical" evidence="1">
    <location>
        <begin position="92"/>
        <end position="116"/>
    </location>
</feature>
<organism evidence="4">
    <name type="scientific">Brugia pahangi</name>
    <name type="common">Filarial nematode worm</name>
    <dbReference type="NCBI Taxonomy" id="6280"/>
    <lineage>
        <taxon>Eukaryota</taxon>
        <taxon>Metazoa</taxon>
        <taxon>Ecdysozoa</taxon>
        <taxon>Nematoda</taxon>
        <taxon>Chromadorea</taxon>
        <taxon>Rhabditida</taxon>
        <taxon>Spirurina</taxon>
        <taxon>Spiruromorpha</taxon>
        <taxon>Filarioidea</taxon>
        <taxon>Onchocercidae</taxon>
        <taxon>Brugia</taxon>
    </lineage>
</organism>
<reference evidence="4" key="1">
    <citation type="submission" date="2017-02" db="UniProtKB">
        <authorList>
            <consortium name="WormBaseParasite"/>
        </authorList>
    </citation>
    <scope>IDENTIFICATION</scope>
</reference>
<dbReference type="PANTHER" id="PTHR12984">
    <property type="entry name" value="SCY1-RELATED S/T PROTEIN KINASE-LIKE"/>
    <property type="match status" value="1"/>
</dbReference>
<dbReference type="EMBL" id="UZAD01007208">
    <property type="protein sequence ID" value="VDN88168.1"/>
    <property type="molecule type" value="Genomic_DNA"/>
</dbReference>
<name>A0A0N4TFN2_BRUPA</name>
<dbReference type="AlphaFoldDB" id="A0A0N4TFN2"/>